<feature type="transmembrane region" description="Helical" evidence="1">
    <location>
        <begin position="470"/>
        <end position="488"/>
    </location>
</feature>
<keyword evidence="1" id="KW-0812">Transmembrane</keyword>
<feature type="transmembrane region" description="Helical" evidence="1">
    <location>
        <begin position="170"/>
        <end position="188"/>
    </location>
</feature>
<keyword evidence="4" id="KW-1185">Reference proteome</keyword>
<organism evidence="3 4">
    <name type="scientific">Bosea vaviloviae</name>
    <dbReference type="NCBI Taxonomy" id="1526658"/>
    <lineage>
        <taxon>Bacteria</taxon>
        <taxon>Pseudomonadati</taxon>
        <taxon>Pseudomonadota</taxon>
        <taxon>Alphaproteobacteria</taxon>
        <taxon>Hyphomicrobiales</taxon>
        <taxon>Boseaceae</taxon>
        <taxon>Bosea</taxon>
    </lineage>
</organism>
<feature type="transmembrane region" description="Helical" evidence="1">
    <location>
        <begin position="20"/>
        <end position="49"/>
    </location>
</feature>
<sequence length="499" mass="52306">METTVALLNGFSVALEPSKLLFCLVGVFLGTAVGVLPGIGPALTVALLLPVTFKLDPAGSIIMFAGIYYGGMYGGSTTAILLNAPGESASLATALEGSKMAKAGRGGPALATSAIGSFVAGTIATLGLAFLAPWLVEIAVKFGPWDYFALMIVAFVTVSATFGDSPLRGLTSLFLGITLGLIGIDKLTGQARLTFGVPDLLNGVEVTTLAVGLFAVGEALYVASKRFRDPEEIIPIRGSLWMTRQDWKRSWAPWLRGTAFGFPIGALPAGGAEVPTFLSYSTEKRLCKYPDEFGKGAIEGVAGPEAANNASAAGTLVPLLTLGLPTSATAAIMLAGFQQYGLNPGPLLFAEKPDLVWGLIASLFIANVMLVIINLPLIGIWVRLLAIPQPWLYAGILVFATMGTVAVNASPVELGMLFVFGYLGYLMRRYDYPVAPMVVGLILGPMAEAQLRRALQISLGDPMILLENPISATLLGLAFIALVAPFAMKGLNKFKAAED</sequence>
<reference evidence="3 4" key="1">
    <citation type="submission" date="2015-07" db="EMBL/GenBank/DDBJ databases">
        <title>Whole genome sequencing of Bosea vaviloviae isolated from cave pool.</title>
        <authorList>
            <person name="Tan N.E.H."/>
            <person name="Lee Y.P."/>
            <person name="Gan H.M."/>
            <person name="Barton H."/>
            <person name="Savka M.A."/>
        </authorList>
    </citation>
    <scope>NUCLEOTIDE SEQUENCE [LARGE SCALE GENOMIC DNA]</scope>
    <source>
        <strain evidence="3 4">SD260</strain>
    </source>
</reference>
<accession>A0A0N1F4Y0</accession>
<feature type="transmembrane region" description="Helical" evidence="1">
    <location>
        <begin position="391"/>
        <end position="410"/>
    </location>
</feature>
<protein>
    <submittedName>
        <fullName evidence="3">Tripartite tricarboxylate transporter TctA</fullName>
    </submittedName>
</protein>
<feature type="domain" description="DUF112" evidence="2">
    <location>
        <begin position="20"/>
        <end position="438"/>
    </location>
</feature>
<comment type="caution">
    <text evidence="3">The sequence shown here is derived from an EMBL/GenBank/DDBJ whole genome shotgun (WGS) entry which is preliminary data.</text>
</comment>
<dbReference type="PANTHER" id="PTHR35342:SF5">
    <property type="entry name" value="TRICARBOXYLIC TRANSPORT PROTEIN"/>
    <property type="match status" value="1"/>
</dbReference>
<dbReference type="Proteomes" id="UP000037822">
    <property type="component" value="Unassembled WGS sequence"/>
</dbReference>
<evidence type="ECO:0000313" key="4">
    <source>
        <dbReference type="Proteomes" id="UP000037822"/>
    </source>
</evidence>
<dbReference type="InterPro" id="IPR002823">
    <property type="entry name" value="DUF112_TM"/>
</dbReference>
<dbReference type="PATRIC" id="fig|1526658.3.peg.4086"/>
<feature type="transmembrane region" description="Helical" evidence="1">
    <location>
        <begin position="200"/>
        <end position="223"/>
    </location>
</feature>
<feature type="transmembrane region" description="Helical" evidence="1">
    <location>
        <begin position="316"/>
        <end position="335"/>
    </location>
</feature>
<feature type="transmembrane region" description="Helical" evidence="1">
    <location>
        <begin position="355"/>
        <end position="379"/>
    </location>
</feature>
<name>A0A0N1F4Y0_9HYPH</name>
<dbReference type="EMBL" id="LGSZ01000040">
    <property type="protein sequence ID" value="KPH80693.1"/>
    <property type="molecule type" value="Genomic_DNA"/>
</dbReference>
<dbReference type="OrthoDB" id="7323395at2"/>
<evidence type="ECO:0000259" key="2">
    <source>
        <dbReference type="Pfam" id="PF01970"/>
    </source>
</evidence>
<keyword evidence="1" id="KW-1133">Transmembrane helix</keyword>
<keyword evidence="1" id="KW-0472">Membrane</keyword>
<dbReference type="RefSeq" id="WP_054209511.1">
    <property type="nucleotide sequence ID" value="NZ_LGSZ01000040.1"/>
</dbReference>
<dbReference type="Pfam" id="PF01970">
    <property type="entry name" value="TctA"/>
    <property type="match status" value="1"/>
</dbReference>
<dbReference type="AlphaFoldDB" id="A0A0N1F4Y0"/>
<gene>
    <name evidence="3" type="ORF">AE618_13240</name>
</gene>
<feature type="transmembrane region" description="Helical" evidence="1">
    <location>
        <begin position="109"/>
        <end position="135"/>
    </location>
</feature>
<proteinExistence type="predicted"/>
<dbReference type="PANTHER" id="PTHR35342">
    <property type="entry name" value="TRICARBOXYLIC TRANSPORT PROTEIN"/>
    <property type="match status" value="1"/>
</dbReference>
<feature type="transmembrane region" description="Helical" evidence="1">
    <location>
        <begin position="430"/>
        <end position="449"/>
    </location>
</feature>
<evidence type="ECO:0000256" key="1">
    <source>
        <dbReference type="SAM" id="Phobius"/>
    </source>
</evidence>
<evidence type="ECO:0000313" key="3">
    <source>
        <dbReference type="EMBL" id="KPH80693.1"/>
    </source>
</evidence>
<feature type="transmembrane region" description="Helical" evidence="1">
    <location>
        <begin position="61"/>
        <end position="82"/>
    </location>
</feature>
<feature type="transmembrane region" description="Helical" evidence="1">
    <location>
        <begin position="147"/>
        <end position="163"/>
    </location>
</feature>